<organism evidence="1">
    <name type="scientific">uncultured marine virus</name>
    <dbReference type="NCBI Taxonomy" id="186617"/>
    <lineage>
        <taxon>Viruses</taxon>
        <taxon>environmental samples</taxon>
    </lineage>
</organism>
<name>A0A0F7L9C3_9VIRU</name>
<reference evidence="1" key="1">
    <citation type="journal article" date="2015" name="Front. Microbiol.">
        <title>Combining genomic sequencing methods to explore viral diversity and reveal potential virus-host interactions.</title>
        <authorList>
            <person name="Chow C.E."/>
            <person name="Winget D.M."/>
            <person name="White R.A.III."/>
            <person name="Hallam S.J."/>
            <person name="Suttle C.A."/>
        </authorList>
    </citation>
    <scope>NUCLEOTIDE SEQUENCE</scope>
    <source>
        <strain evidence="1">Oxic1_1</strain>
    </source>
</reference>
<dbReference type="EMBL" id="KR029596">
    <property type="protein sequence ID" value="AKH47681.1"/>
    <property type="molecule type" value="Genomic_DNA"/>
</dbReference>
<accession>A0A0F7L9C3</accession>
<proteinExistence type="predicted"/>
<evidence type="ECO:0000313" key="1">
    <source>
        <dbReference type="EMBL" id="AKH47681.1"/>
    </source>
</evidence>
<protein>
    <submittedName>
        <fullName evidence="1">Uncharacterized protein</fullName>
    </submittedName>
</protein>
<reference evidence="1" key="2">
    <citation type="submission" date="2015-03" db="EMBL/GenBank/DDBJ databases">
        <authorList>
            <person name="Chow C.-E.T."/>
            <person name="Winget D.M."/>
            <person name="White R.A.III."/>
            <person name="Hallam S.J."/>
            <person name="Suttle C.A."/>
        </authorList>
    </citation>
    <scope>NUCLEOTIDE SEQUENCE</scope>
    <source>
        <strain evidence="1">Oxic1_1</strain>
    </source>
</reference>
<sequence length="99" mass="11126">MLVIDIEAADVLMPDGASHISLVNGIIAICHIEMVMGRNIHLTSGATVVVSEDEADDAAALLRDHWAVMNQVYQASRPEIHRMSEREHRMHLKQMRDIK</sequence>